<dbReference type="AlphaFoldDB" id="A0A8J3GFP8"/>
<dbReference type="RefSeq" id="WP_189517531.1">
    <property type="nucleotide sequence ID" value="NZ_BMXG01000038.1"/>
</dbReference>
<reference evidence="1" key="2">
    <citation type="submission" date="2020-09" db="EMBL/GenBank/DDBJ databases">
        <authorList>
            <person name="Sun Q."/>
            <person name="Kim S."/>
        </authorList>
    </citation>
    <scope>NUCLEOTIDE SEQUENCE</scope>
    <source>
        <strain evidence="1">KCTC 12870</strain>
    </source>
</reference>
<keyword evidence="2" id="KW-1185">Reference proteome</keyword>
<reference evidence="1" key="1">
    <citation type="journal article" date="2014" name="Int. J. Syst. Evol. Microbiol.">
        <title>Complete genome sequence of Corynebacterium casei LMG S-19264T (=DSM 44701T), isolated from a smear-ripened cheese.</title>
        <authorList>
            <consortium name="US DOE Joint Genome Institute (JGI-PGF)"/>
            <person name="Walter F."/>
            <person name="Albersmeier A."/>
            <person name="Kalinowski J."/>
            <person name="Ruckert C."/>
        </authorList>
    </citation>
    <scope>NUCLEOTIDE SEQUENCE</scope>
    <source>
        <strain evidence="1">KCTC 12870</strain>
    </source>
</reference>
<evidence type="ECO:0000313" key="2">
    <source>
        <dbReference type="Proteomes" id="UP000642829"/>
    </source>
</evidence>
<evidence type="ECO:0000313" key="1">
    <source>
        <dbReference type="EMBL" id="GHC13796.1"/>
    </source>
</evidence>
<comment type="caution">
    <text evidence="1">The sequence shown here is derived from an EMBL/GenBank/DDBJ whole genome shotgun (WGS) entry which is preliminary data.</text>
</comment>
<accession>A0A8J3GFP8</accession>
<name>A0A8J3GFP8_9BACT</name>
<proteinExistence type="predicted"/>
<organism evidence="1 2">
    <name type="scientific">Cerasicoccus arenae</name>
    <dbReference type="NCBI Taxonomy" id="424488"/>
    <lineage>
        <taxon>Bacteria</taxon>
        <taxon>Pseudomonadati</taxon>
        <taxon>Verrucomicrobiota</taxon>
        <taxon>Opitutia</taxon>
        <taxon>Puniceicoccales</taxon>
        <taxon>Cerasicoccaceae</taxon>
        <taxon>Cerasicoccus</taxon>
    </lineage>
</organism>
<protein>
    <submittedName>
        <fullName evidence="1">Uncharacterized protein</fullName>
    </submittedName>
</protein>
<gene>
    <name evidence="1" type="ORF">GCM10007047_33880</name>
</gene>
<dbReference type="EMBL" id="BMXG01000038">
    <property type="protein sequence ID" value="GHC13796.1"/>
    <property type="molecule type" value="Genomic_DNA"/>
</dbReference>
<dbReference type="Proteomes" id="UP000642829">
    <property type="component" value="Unassembled WGS sequence"/>
</dbReference>
<sequence length="64" mass="7309">MRVKTGSGQSNLFDILSHVDTASERKSGLDRLLVMDWESFRLVLEDHLAYGDQKKGDDRRGVRC</sequence>